<dbReference type="FunFam" id="3.40.50.11660:FF:000002">
    <property type="entry name" value="Alpha-(1,3)-fucosyltransferase"/>
    <property type="match status" value="1"/>
</dbReference>
<dbReference type="Proteomes" id="UP000025227">
    <property type="component" value="Unplaced"/>
</dbReference>
<feature type="transmembrane region" description="Helical" evidence="12">
    <location>
        <begin position="21"/>
        <end position="39"/>
    </location>
</feature>
<reference evidence="16" key="1">
    <citation type="submission" date="2020-12" db="UniProtKB">
        <authorList>
            <consortium name="WormBaseParasite"/>
        </authorList>
    </citation>
    <scope>IDENTIFICATION</scope>
    <source>
        <strain evidence="16">MHco3</strain>
    </source>
</reference>
<dbReference type="GO" id="GO:0008417">
    <property type="term" value="F:fucosyltransferase activity"/>
    <property type="evidence" value="ECO:0007669"/>
    <property type="project" value="InterPro"/>
</dbReference>
<dbReference type="InterPro" id="IPR038577">
    <property type="entry name" value="GT10-like_C_sf"/>
</dbReference>
<comment type="subcellular location">
    <subcellularLocation>
        <location evidence="1 12">Golgi apparatus</location>
        <location evidence="1 12">Golgi stack membrane</location>
        <topology evidence="1 12">Single-pass type II membrane protein</topology>
    </subcellularLocation>
</comment>
<dbReference type="SUPFAM" id="SSF53756">
    <property type="entry name" value="UDP-Glycosyltransferase/glycogen phosphorylase"/>
    <property type="match status" value="1"/>
</dbReference>
<dbReference type="PANTHER" id="PTHR48438:SF1">
    <property type="entry name" value="ALPHA-(1,3)-FUCOSYLTRANSFERASE C-RELATED"/>
    <property type="match status" value="1"/>
</dbReference>
<keyword evidence="8 12" id="KW-1133">Transmembrane helix</keyword>
<evidence type="ECO:0000256" key="1">
    <source>
        <dbReference type="ARBA" id="ARBA00004447"/>
    </source>
</evidence>
<dbReference type="EC" id="2.4.1.-" evidence="12"/>
<dbReference type="Pfam" id="PF17039">
    <property type="entry name" value="Glyco_tran_10_N"/>
    <property type="match status" value="1"/>
</dbReference>
<dbReference type="AlphaFoldDB" id="A0A7I4YKK9"/>
<evidence type="ECO:0000256" key="2">
    <source>
        <dbReference type="ARBA" id="ARBA00004922"/>
    </source>
</evidence>
<dbReference type="InterPro" id="IPR055270">
    <property type="entry name" value="Glyco_tran_10_C"/>
</dbReference>
<evidence type="ECO:0000256" key="11">
    <source>
        <dbReference type="ARBA" id="ARBA00023180"/>
    </source>
</evidence>
<dbReference type="UniPathway" id="UPA00378"/>
<dbReference type="OrthoDB" id="5790915at2759"/>
<keyword evidence="9 12" id="KW-0333">Golgi apparatus</keyword>
<evidence type="ECO:0000256" key="12">
    <source>
        <dbReference type="RuleBase" id="RU003832"/>
    </source>
</evidence>
<keyword evidence="4 12" id="KW-0328">Glycosyltransferase</keyword>
<sequence length="379" mass="44044">MASPYKAMARSKGNQWNPLKAAATAVTILTVVSTGFFIYQDSQSLYARKQQSIPVIVAWTRFFSGDLKTQLLPTLKGCFYKCHFIERHEQKLFQQDASAYVLHGRDINMSDLPPATPRQLKVLMLMESPYHTGSPIHQVPPNYFNATMTYRRDSRYFFPYGQFVNLSSKDIGRNSGAVYKKKVRSMLKRKTRGALIFVSNCQTPSKRERVIKELGQYTEVTVRGGCENQLSFGNGTRRFSCKRDCDDDALIATHRFYISFENSLCNDYITEKFYRRISELLVPVVMRRRFYEGTDVPPGSFIALDDFESTKHLGDYLNFLRRNDTAYLKYFEWTKQYQLPTNYTSNALCKLCEDIYHKESLEVDNIVQYYINNQCLDVR</sequence>
<dbReference type="InterPro" id="IPR031481">
    <property type="entry name" value="Glyco_tran_10_N"/>
</dbReference>
<evidence type="ECO:0000256" key="4">
    <source>
        <dbReference type="ARBA" id="ARBA00022676"/>
    </source>
</evidence>
<evidence type="ECO:0000313" key="15">
    <source>
        <dbReference type="Proteomes" id="UP000025227"/>
    </source>
</evidence>
<feature type="domain" description="Fucosyltransferase C-terminal" evidence="13">
    <location>
        <begin position="188"/>
        <end position="360"/>
    </location>
</feature>
<evidence type="ECO:0000256" key="9">
    <source>
        <dbReference type="ARBA" id="ARBA00023034"/>
    </source>
</evidence>
<evidence type="ECO:0000259" key="14">
    <source>
        <dbReference type="Pfam" id="PF17039"/>
    </source>
</evidence>
<proteinExistence type="inferred from homology"/>
<dbReference type="PANTHER" id="PTHR48438">
    <property type="entry name" value="ALPHA-(1,3)-FUCOSYLTRANSFERASE C-RELATED"/>
    <property type="match status" value="1"/>
</dbReference>
<dbReference type="Pfam" id="PF00852">
    <property type="entry name" value="Glyco_transf_10"/>
    <property type="match status" value="1"/>
</dbReference>
<keyword evidence="6 12" id="KW-0812">Transmembrane</keyword>
<dbReference type="GO" id="GO:0032580">
    <property type="term" value="C:Golgi cisterna membrane"/>
    <property type="evidence" value="ECO:0007669"/>
    <property type="project" value="UniProtKB-SubCell"/>
</dbReference>
<evidence type="ECO:0000256" key="10">
    <source>
        <dbReference type="ARBA" id="ARBA00023136"/>
    </source>
</evidence>
<evidence type="ECO:0000259" key="13">
    <source>
        <dbReference type="Pfam" id="PF00852"/>
    </source>
</evidence>
<dbReference type="Gene3D" id="3.40.50.11660">
    <property type="entry name" value="Glycosyl transferase family 10, C-terminal domain"/>
    <property type="match status" value="1"/>
</dbReference>
<keyword evidence="15" id="KW-1185">Reference proteome</keyword>
<comment type="similarity">
    <text evidence="3 12">Belongs to the glycosyltransferase 10 family.</text>
</comment>
<organism evidence="15 16">
    <name type="scientific">Haemonchus contortus</name>
    <name type="common">Barber pole worm</name>
    <dbReference type="NCBI Taxonomy" id="6289"/>
    <lineage>
        <taxon>Eukaryota</taxon>
        <taxon>Metazoa</taxon>
        <taxon>Ecdysozoa</taxon>
        <taxon>Nematoda</taxon>
        <taxon>Chromadorea</taxon>
        <taxon>Rhabditida</taxon>
        <taxon>Rhabditina</taxon>
        <taxon>Rhabditomorpha</taxon>
        <taxon>Strongyloidea</taxon>
        <taxon>Trichostrongylidae</taxon>
        <taxon>Haemonchus</taxon>
    </lineage>
</organism>
<dbReference type="WBParaSite" id="HCON_00108800-00001">
    <property type="protein sequence ID" value="HCON_00108800-00001"/>
    <property type="gene ID" value="HCON_00108800"/>
</dbReference>
<evidence type="ECO:0000256" key="6">
    <source>
        <dbReference type="ARBA" id="ARBA00022692"/>
    </source>
</evidence>
<name>A0A7I4YKK9_HAECO</name>
<comment type="pathway">
    <text evidence="2">Protein modification; protein glycosylation.</text>
</comment>
<protein>
    <recommendedName>
        <fullName evidence="12">Fucosyltransferase</fullName>
        <ecNumber evidence="12">2.4.1.-</ecNumber>
    </recommendedName>
</protein>
<feature type="domain" description="Fucosyltransferase N-terminal" evidence="14">
    <location>
        <begin position="54"/>
        <end position="161"/>
    </location>
</feature>
<keyword evidence="10 12" id="KW-0472">Membrane</keyword>
<keyword evidence="11" id="KW-0325">Glycoprotein</keyword>
<dbReference type="OMA" id="LWHYPFN"/>
<dbReference type="InterPro" id="IPR001503">
    <property type="entry name" value="Glyco_trans_10"/>
</dbReference>
<keyword evidence="7" id="KW-0735">Signal-anchor</keyword>
<keyword evidence="5 12" id="KW-0808">Transferase</keyword>
<accession>A0A7I4YKK9</accession>
<evidence type="ECO:0000256" key="3">
    <source>
        <dbReference type="ARBA" id="ARBA00008919"/>
    </source>
</evidence>
<evidence type="ECO:0000256" key="7">
    <source>
        <dbReference type="ARBA" id="ARBA00022968"/>
    </source>
</evidence>
<evidence type="ECO:0000313" key="16">
    <source>
        <dbReference type="WBParaSite" id="HCON_00108800-00001"/>
    </source>
</evidence>
<evidence type="ECO:0000256" key="8">
    <source>
        <dbReference type="ARBA" id="ARBA00022989"/>
    </source>
</evidence>
<evidence type="ECO:0000256" key="5">
    <source>
        <dbReference type="ARBA" id="ARBA00022679"/>
    </source>
</evidence>